<dbReference type="Proteomes" id="UP000015502">
    <property type="component" value="Chromosome"/>
</dbReference>
<accession>S6A4I6</accession>
<protein>
    <submittedName>
        <fullName evidence="1">Uncharacterized protein</fullName>
    </submittedName>
</protein>
<dbReference type="EMBL" id="CP006670">
    <property type="protein sequence ID" value="AGT34242.1"/>
    <property type="molecule type" value="Genomic_DNA"/>
</dbReference>
<dbReference type="AlphaFoldDB" id="S6A4I6"/>
<name>S6A4I6_THELN</name>
<gene>
    <name evidence="1" type="ORF">OCC_13775</name>
</gene>
<keyword evidence="2" id="KW-1185">Reference proteome</keyword>
<organism evidence="1 2">
    <name type="scientific">Thermococcus litoralis (strain ATCC 51850 / DSM 5473 / JCM 8560 / NS-C)</name>
    <dbReference type="NCBI Taxonomy" id="523849"/>
    <lineage>
        <taxon>Archaea</taxon>
        <taxon>Methanobacteriati</taxon>
        <taxon>Methanobacteriota</taxon>
        <taxon>Thermococci</taxon>
        <taxon>Thermococcales</taxon>
        <taxon>Thermococcaceae</taxon>
        <taxon>Thermococcus</taxon>
    </lineage>
</organism>
<reference evidence="1 2" key="1">
    <citation type="journal article" date="2012" name="J. Bacteriol.">
        <title>Genome sequence of the model hyperthermophilic archaeon Thermococcus litoralis NS-C.</title>
        <authorList>
            <person name="Gardner A.F."/>
            <person name="Kumar S."/>
            <person name="Perler F.B."/>
        </authorList>
    </citation>
    <scope>NUCLEOTIDE SEQUENCE [LARGE SCALE GENOMIC DNA]</scope>
    <source>
        <strain evidence="2">ATCC 51850 / DSM 5473 / JCM 8560 / NS-C</strain>
    </source>
</reference>
<evidence type="ECO:0000313" key="1">
    <source>
        <dbReference type="EMBL" id="AGT34242.1"/>
    </source>
</evidence>
<evidence type="ECO:0000313" key="2">
    <source>
        <dbReference type="Proteomes" id="UP000015502"/>
    </source>
</evidence>
<dbReference type="KEGG" id="tlt:OCC_13775"/>
<sequence length="36" mass="4116">MMINDTLLLIHLPLGEKLNRREKEVIEGEVNGRVGK</sequence>
<dbReference type="PaxDb" id="523849-OCC_13775"/>
<dbReference type="STRING" id="523849.OCC_13775"/>
<proteinExistence type="predicted"/>
<dbReference type="HOGENOM" id="CLU_3353983_0_0_2"/>